<keyword evidence="1 8" id="KW-0963">Cytoplasm</keyword>
<reference evidence="11" key="4">
    <citation type="submission" date="2020-01" db="EMBL/GenBank/DDBJ databases">
        <title>Bacteria Cultured from War Wounds Associated with the Conflict in Eastern Ukraine.</title>
        <authorList>
            <person name="Snesrud E."/>
            <person name="Galac M.R."/>
            <person name="Mc Gann P."/>
            <person name="Valentine K."/>
            <person name="Viacheslav K."/>
        </authorList>
    </citation>
    <scope>NUCLEOTIDE SEQUENCE</scope>
    <source>
        <strain evidence="11">VNMU148</strain>
    </source>
</reference>
<evidence type="ECO:0000313" key="15">
    <source>
        <dbReference type="Proteomes" id="UP000433532"/>
    </source>
</evidence>
<evidence type="ECO:0000259" key="9">
    <source>
        <dbReference type="Pfam" id="PF12804"/>
    </source>
</evidence>
<evidence type="ECO:0000313" key="10">
    <source>
        <dbReference type="EMBL" id="MUI36233.1"/>
    </source>
</evidence>
<dbReference type="NCBIfam" id="TIGR02665">
    <property type="entry name" value="molyb_mobA"/>
    <property type="match status" value="1"/>
</dbReference>
<reference evidence="13" key="6">
    <citation type="submission" date="2023-10" db="EMBL/GenBank/DDBJ databases">
        <title>Pathogen: clinical or host-associated sample.</title>
        <authorList>
            <person name="Hergert J."/>
            <person name="Casey R."/>
            <person name="Wagner J."/>
            <person name="Young E.L."/>
            <person name="Oakeson K.F."/>
        </authorList>
    </citation>
    <scope>NUCLEOTIDE SEQUENCE</scope>
    <source>
        <strain evidence="13">2021CK-01020</strain>
    </source>
</reference>
<name>A0A069QJY2_PSEAI</name>
<feature type="binding site" evidence="8">
    <location>
        <position position="103"/>
    </location>
    <ligand>
        <name>GTP</name>
        <dbReference type="ChEBI" id="CHEBI:37565"/>
    </ligand>
</feature>
<dbReference type="EMBL" id="NSNE01000001">
    <property type="protein sequence ID" value="RPM23491.1"/>
    <property type="molecule type" value="Genomic_DNA"/>
</dbReference>
<reference evidence="13" key="5">
    <citation type="submission" date="2023-06" db="EMBL/GenBank/DDBJ databases">
        <authorList>
            <consortium name="Clinical and Environmental Microbiology Branch: Whole genome sequencing antimicrobial resistance pathogens in the healthcare setting"/>
        </authorList>
    </citation>
    <scope>NUCLEOTIDE SEQUENCE</scope>
    <source>
        <strain evidence="13">2021CK-01020</strain>
    </source>
</reference>
<comment type="caution">
    <text evidence="8">Lacks conserved residue(s) required for the propagation of feature annotation.</text>
</comment>
<comment type="subunit">
    <text evidence="8">Monomer.</text>
</comment>
<dbReference type="GO" id="GO:0046872">
    <property type="term" value="F:metal ion binding"/>
    <property type="evidence" value="ECO:0007669"/>
    <property type="project" value="UniProtKB-KW"/>
</dbReference>
<keyword evidence="4 8" id="KW-0547">Nucleotide-binding</keyword>
<comment type="subcellular location">
    <subcellularLocation>
        <location evidence="8">Cytoplasm</location>
    </subcellularLocation>
</comment>
<evidence type="ECO:0000313" key="11">
    <source>
        <dbReference type="EMBL" id="MZZ13630.1"/>
    </source>
</evidence>
<evidence type="ECO:0000256" key="2">
    <source>
        <dbReference type="ARBA" id="ARBA00022679"/>
    </source>
</evidence>
<gene>
    <name evidence="8 10" type="primary">mobA</name>
    <name evidence="10" type="ORF">GNQ48_14570</name>
    <name evidence="11" type="ORF">GUL26_15370</name>
    <name evidence="12" type="ORF">IPC1295_03015</name>
    <name evidence="13" type="ORF">L4V69_13335</name>
</gene>
<comment type="domain">
    <text evidence="8">The N-terminal domain determines nucleotide recognition and specific binding, while the C-terminal domain determines the specific binding to the target protein.</text>
</comment>
<dbReference type="HAMAP" id="MF_00316">
    <property type="entry name" value="MobA"/>
    <property type="match status" value="1"/>
</dbReference>
<dbReference type="EMBL" id="WXZT01000011">
    <property type="protein sequence ID" value="MZZ13630.1"/>
    <property type="molecule type" value="Genomic_DNA"/>
</dbReference>
<dbReference type="RefSeq" id="WP_003109495.1">
    <property type="nucleotide sequence ID" value="NZ_AP014622.1"/>
</dbReference>
<dbReference type="PANTHER" id="PTHR19136:SF81">
    <property type="entry name" value="MOLYBDENUM COFACTOR GUANYLYLTRANSFERASE"/>
    <property type="match status" value="1"/>
</dbReference>
<dbReference type="GO" id="GO:0005525">
    <property type="term" value="F:GTP binding"/>
    <property type="evidence" value="ECO:0007669"/>
    <property type="project" value="UniProtKB-UniRule"/>
</dbReference>
<keyword evidence="3 8" id="KW-0479">Metal-binding</keyword>
<dbReference type="EMBL" id="CP136986">
    <property type="protein sequence ID" value="WOS80092.1"/>
    <property type="molecule type" value="Genomic_DNA"/>
</dbReference>
<keyword evidence="2 8" id="KW-0808">Transferase</keyword>
<dbReference type="EMBL" id="WOAD01000010">
    <property type="protein sequence ID" value="MUI36233.1"/>
    <property type="molecule type" value="Genomic_DNA"/>
</dbReference>
<dbReference type="GO" id="GO:0005737">
    <property type="term" value="C:cytoplasm"/>
    <property type="evidence" value="ECO:0007669"/>
    <property type="project" value="UniProtKB-SubCell"/>
</dbReference>
<dbReference type="InterPro" id="IPR013482">
    <property type="entry name" value="Molybde_CF_guanTrfase"/>
</dbReference>
<reference evidence="12 14" key="1">
    <citation type="submission" date="2017-08" db="EMBL/GenBank/DDBJ databases">
        <authorList>
            <person name="Feschi L."/>
            <person name="Jeukens J."/>
            <person name="Emond-Rheault J.-G."/>
            <person name="Kukavica-Ibrulj I."/>
            <person name="Boyle B."/>
            <person name="Levesque R.C."/>
        </authorList>
    </citation>
    <scope>NUCLEOTIDE SEQUENCE [LARGE SCALE GENOMIC DNA]</scope>
    <source>
        <strain evidence="12 14">PA-W36</strain>
    </source>
</reference>
<sequence>MPDSALPPCSILLLAGGRGQRMGGRDKGLIEWQGLPLIAHLHRLVRPLTDDLIVSCNRNQERYAAYADRLVSDDSRDFPGPLAGIRAGLAVARHPWLLVLPCDAPRIDRALLETLLQAAGRTPARPWMLRCGGQWEPLFSLIPTHLAEEIEHAWRQGDRSPRHVLLPLGAEAIELAAGDPRLANLNTPELLANHRELK</sequence>
<evidence type="ECO:0000256" key="5">
    <source>
        <dbReference type="ARBA" id="ARBA00022842"/>
    </source>
</evidence>
<dbReference type="Proteomes" id="UP000644192">
    <property type="component" value="Unassembled WGS sequence"/>
</dbReference>
<comment type="catalytic activity">
    <reaction evidence="8">
        <text>Mo-molybdopterin + GTP + H(+) = Mo-molybdopterin guanine dinucleotide + diphosphate</text>
        <dbReference type="Rhea" id="RHEA:34243"/>
        <dbReference type="ChEBI" id="CHEBI:15378"/>
        <dbReference type="ChEBI" id="CHEBI:33019"/>
        <dbReference type="ChEBI" id="CHEBI:37565"/>
        <dbReference type="ChEBI" id="CHEBI:71302"/>
        <dbReference type="ChEBI" id="CHEBI:71310"/>
        <dbReference type="EC" id="2.7.7.77"/>
    </reaction>
</comment>
<dbReference type="PANTHER" id="PTHR19136">
    <property type="entry name" value="MOLYBDENUM COFACTOR GUANYLYLTRANSFERASE"/>
    <property type="match status" value="1"/>
</dbReference>
<reference evidence="12 14" key="2">
    <citation type="submission" date="2019-01" db="EMBL/GenBank/DDBJ databases">
        <title>The Pseudomonas aeruginosa pan-genome provides new insights on its population structure, horizontal gene transfer and pathogenicity.</title>
        <authorList>
            <person name="Freschi L."/>
            <person name="Vincent A.T."/>
            <person name="Jeukens J."/>
            <person name="Emond-Rheault J.-G."/>
            <person name="Kukavica-Ibrulj I."/>
            <person name="Dupont M.-J."/>
            <person name="Charette S.J."/>
            <person name="Boyle B."/>
            <person name="Levesque R.C."/>
        </authorList>
    </citation>
    <scope>NUCLEOTIDE SEQUENCE [LARGE SCALE GENOMIC DNA]</scope>
    <source>
        <strain evidence="12 14">PA-W36</strain>
    </source>
</reference>
<keyword evidence="5 8" id="KW-0460">Magnesium</keyword>
<evidence type="ECO:0000313" key="14">
    <source>
        <dbReference type="Proteomes" id="UP000284767"/>
    </source>
</evidence>
<feature type="binding site" evidence="8">
    <location>
        <position position="27"/>
    </location>
    <ligand>
        <name>GTP</name>
        <dbReference type="ChEBI" id="CHEBI:37565"/>
    </ligand>
</feature>
<feature type="binding site" evidence="8">
    <location>
        <position position="103"/>
    </location>
    <ligand>
        <name>Mg(2+)</name>
        <dbReference type="ChEBI" id="CHEBI:18420"/>
    </ligand>
</feature>
<dbReference type="Pfam" id="PF12804">
    <property type="entry name" value="NTP_transf_3"/>
    <property type="match status" value="1"/>
</dbReference>
<dbReference type="CDD" id="cd02503">
    <property type="entry name" value="MobA"/>
    <property type="match status" value="1"/>
</dbReference>
<comment type="function">
    <text evidence="8">Transfers a GMP moiety from GTP to Mo-molybdopterin (Mo-MPT) cofactor (Moco or molybdenum cofactor) to form Mo-molybdopterin guanine dinucleotide (Mo-MGD) cofactor.</text>
</comment>
<dbReference type="Proteomes" id="UP000433532">
    <property type="component" value="Unassembled WGS sequence"/>
</dbReference>
<dbReference type="KEGG" id="paeb:NCGM1900_3273"/>
<keyword evidence="6 8" id="KW-0342">GTP-binding</keyword>
<dbReference type="Proteomes" id="UP000284767">
    <property type="component" value="Unassembled WGS sequence"/>
</dbReference>
<feature type="binding site" evidence="8">
    <location>
        <position position="73"/>
    </location>
    <ligand>
        <name>GTP</name>
        <dbReference type="ChEBI" id="CHEBI:37565"/>
    </ligand>
</feature>
<protein>
    <recommendedName>
        <fullName evidence="8">Molybdenum cofactor guanylyltransferase</fullName>
        <shortName evidence="8">MoCo guanylyltransferase</shortName>
        <ecNumber evidence="8">2.7.7.77</ecNumber>
    </recommendedName>
    <alternativeName>
        <fullName evidence="8">GTP:molybdopterin guanylyltransferase</fullName>
    </alternativeName>
    <alternativeName>
        <fullName evidence="8">Mo-MPT guanylyltransferase</fullName>
    </alternativeName>
    <alternativeName>
        <fullName evidence="8">Molybdopterin guanylyltransferase</fullName>
    </alternativeName>
    <alternativeName>
        <fullName evidence="8">Molybdopterin-guanine dinucleotide synthase</fullName>
        <shortName evidence="8">MGD synthase</shortName>
    </alternativeName>
</protein>
<accession>A0A069QJY2</accession>
<dbReference type="SMR" id="A0A069QJY2"/>
<dbReference type="GO" id="GO:1902758">
    <property type="term" value="P:bis(molybdopterin guanine dinucleotide)molybdenum biosynthetic process"/>
    <property type="evidence" value="ECO:0007669"/>
    <property type="project" value="TreeGrafter"/>
</dbReference>
<comment type="cofactor">
    <cofactor evidence="8">
        <name>Mg(2+)</name>
        <dbReference type="ChEBI" id="CHEBI:18420"/>
    </cofactor>
</comment>
<dbReference type="AlphaFoldDB" id="A0A069QJY2"/>
<evidence type="ECO:0000256" key="7">
    <source>
        <dbReference type="ARBA" id="ARBA00023150"/>
    </source>
</evidence>
<dbReference type="EC" id="2.7.7.77" evidence="8"/>
<dbReference type="OMA" id="IDFWYAK"/>
<keyword evidence="7 8" id="KW-0501">Molybdenum cofactor biosynthesis</keyword>
<dbReference type="Proteomes" id="UP001297540">
    <property type="component" value="Chromosome"/>
</dbReference>
<evidence type="ECO:0000313" key="12">
    <source>
        <dbReference type="EMBL" id="RPM23491.1"/>
    </source>
</evidence>
<evidence type="ECO:0000256" key="3">
    <source>
        <dbReference type="ARBA" id="ARBA00022723"/>
    </source>
</evidence>
<reference evidence="10 15" key="3">
    <citation type="submission" date="2019-11" db="EMBL/GenBank/DDBJ databases">
        <title>Genomes of ocular Pseudomonas aeruginosa isolates.</title>
        <authorList>
            <person name="Khan M."/>
            <person name="Rice S.A."/>
            <person name="Willcox M.D.P."/>
            <person name="Stapleton F."/>
        </authorList>
    </citation>
    <scope>NUCLEOTIDE SEQUENCE [LARGE SCALE GENOMIC DNA]</scope>
    <source>
        <strain evidence="10 15">PA221</strain>
    </source>
</reference>
<feature type="domain" description="MobA-like NTP transferase" evidence="9">
    <location>
        <begin position="12"/>
        <end position="165"/>
    </location>
</feature>
<evidence type="ECO:0000256" key="4">
    <source>
        <dbReference type="ARBA" id="ARBA00022741"/>
    </source>
</evidence>
<proteinExistence type="inferred from homology"/>
<evidence type="ECO:0000256" key="8">
    <source>
        <dbReference type="HAMAP-Rule" id="MF_00316"/>
    </source>
</evidence>
<evidence type="ECO:0000256" key="1">
    <source>
        <dbReference type="ARBA" id="ARBA00022490"/>
    </source>
</evidence>
<evidence type="ECO:0000313" key="13">
    <source>
        <dbReference type="EMBL" id="WOS80092.1"/>
    </source>
</evidence>
<comment type="similarity">
    <text evidence="8">Belongs to the MobA family.</text>
</comment>
<dbReference type="InterPro" id="IPR025877">
    <property type="entry name" value="MobA-like_NTP_Trfase"/>
</dbReference>
<dbReference type="GO" id="GO:0061603">
    <property type="term" value="F:molybdenum cofactor guanylyltransferase activity"/>
    <property type="evidence" value="ECO:0007669"/>
    <property type="project" value="UniProtKB-EC"/>
</dbReference>
<dbReference type="Gene3D" id="3.90.550.10">
    <property type="entry name" value="Spore Coat Polysaccharide Biosynthesis Protein SpsA, Chain A"/>
    <property type="match status" value="1"/>
</dbReference>
<dbReference type="InterPro" id="IPR029044">
    <property type="entry name" value="Nucleotide-diphossugar_trans"/>
</dbReference>
<evidence type="ECO:0000256" key="6">
    <source>
        <dbReference type="ARBA" id="ARBA00023134"/>
    </source>
</evidence>
<keyword evidence="12" id="KW-0548">Nucleotidyltransferase</keyword>
<dbReference type="SUPFAM" id="SSF53448">
    <property type="entry name" value="Nucleotide-diphospho-sugar transferases"/>
    <property type="match status" value="1"/>
</dbReference>
<feature type="binding site" evidence="8">
    <location>
        <begin position="14"/>
        <end position="16"/>
    </location>
    <ligand>
        <name>GTP</name>
        <dbReference type="ChEBI" id="CHEBI:37565"/>
    </ligand>
</feature>
<organism evidence="12 14">
    <name type="scientific">Pseudomonas aeruginosa</name>
    <dbReference type="NCBI Taxonomy" id="287"/>
    <lineage>
        <taxon>Bacteria</taxon>
        <taxon>Pseudomonadati</taxon>
        <taxon>Pseudomonadota</taxon>
        <taxon>Gammaproteobacteria</taxon>
        <taxon>Pseudomonadales</taxon>
        <taxon>Pseudomonadaceae</taxon>
        <taxon>Pseudomonas</taxon>
    </lineage>
</organism>